<sequence>MILRSPLIFHEFTFGLQTDDAGNFYFSKASPVKQGGRGFDSTHDNHGVVMKVSADGKNSEVVLSGLRAAGGLSVSPDGSIITTGENEGTYVQACKVNYAKQGDFMGVIHHEMAELCNKAIPNHSRTYLCKQTILVVDRYGCQKELGGI</sequence>
<accession>A0ABU3SZD6</accession>
<dbReference type="Gene3D" id="2.120.10.30">
    <property type="entry name" value="TolB, C-terminal domain"/>
    <property type="match status" value="1"/>
</dbReference>
<evidence type="ECO:0000313" key="1">
    <source>
        <dbReference type="EMBL" id="MDU0355355.1"/>
    </source>
</evidence>
<evidence type="ECO:0000313" key="2">
    <source>
        <dbReference type="Proteomes" id="UP001247805"/>
    </source>
</evidence>
<dbReference type="SUPFAM" id="SSF63829">
    <property type="entry name" value="Calcium-dependent phosphotriesterase"/>
    <property type="match status" value="1"/>
</dbReference>
<protein>
    <submittedName>
        <fullName evidence="1">Uncharacterized protein</fullName>
    </submittedName>
</protein>
<proteinExistence type="predicted"/>
<reference evidence="1 2" key="1">
    <citation type="submission" date="2023-10" db="EMBL/GenBank/DDBJ databases">
        <title>Glaciecola aquimarina strain GGW-M5 nov., isolated from a coastal seawater.</title>
        <authorList>
            <person name="Bayburt H."/>
            <person name="Kim J.M."/>
            <person name="Choi B.J."/>
            <person name="Jeon C.O."/>
        </authorList>
    </citation>
    <scope>NUCLEOTIDE SEQUENCE [LARGE SCALE GENOMIC DNA]</scope>
    <source>
        <strain evidence="1 2">KCTC 32108</strain>
    </source>
</reference>
<dbReference type="PANTHER" id="PTHR33546:SF1">
    <property type="entry name" value="LARGE, MULTIFUNCTIONAL SECRETED PROTEIN"/>
    <property type="match status" value="1"/>
</dbReference>
<organism evidence="1 2">
    <name type="scientific">Paraglaciecola aquimarina</name>
    <dbReference type="NCBI Taxonomy" id="1235557"/>
    <lineage>
        <taxon>Bacteria</taxon>
        <taxon>Pseudomonadati</taxon>
        <taxon>Pseudomonadota</taxon>
        <taxon>Gammaproteobacteria</taxon>
        <taxon>Alteromonadales</taxon>
        <taxon>Alteromonadaceae</taxon>
        <taxon>Paraglaciecola</taxon>
    </lineage>
</organism>
<name>A0ABU3SZD6_9ALTE</name>
<gene>
    <name evidence="1" type="ORF">RS130_16870</name>
</gene>
<dbReference type="InterPro" id="IPR011042">
    <property type="entry name" value="6-blade_b-propeller_TolB-like"/>
</dbReference>
<keyword evidence="2" id="KW-1185">Reference proteome</keyword>
<dbReference type="EMBL" id="JAWDIO010000002">
    <property type="protein sequence ID" value="MDU0355355.1"/>
    <property type="molecule type" value="Genomic_DNA"/>
</dbReference>
<dbReference type="Proteomes" id="UP001247805">
    <property type="component" value="Unassembled WGS sequence"/>
</dbReference>
<dbReference type="PANTHER" id="PTHR33546">
    <property type="entry name" value="LARGE, MULTIFUNCTIONAL SECRETED PROTEIN-RELATED"/>
    <property type="match status" value="1"/>
</dbReference>
<dbReference type="RefSeq" id="WP_316026897.1">
    <property type="nucleotide sequence ID" value="NZ_JAWDIO010000002.1"/>
</dbReference>
<comment type="caution">
    <text evidence="1">The sequence shown here is derived from an EMBL/GenBank/DDBJ whole genome shotgun (WGS) entry which is preliminary data.</text>
</comment>